<dbReference type="InterPro" id="IPR016181">
    <property type="entry name" value="Acyl_CoA_acyltransferase"/>
</dbReference>
<dbReference type="Gramene" id="CDO98232">
    <property type="protein sequence ID" value="CDO98232"/>
    <property type="gene ID" value="GSCOC_T00022258001"/>
</dbReference>
<dbReference type="PROSITE" id="PS51186">
    <property type="entry name" value="GNAT"/>
    <property type="match status" value="1"/>
</dbReference>
<dbReference type="OMA" id="AKYAYMA"/>
<dbReference type="PANTHER" id="PTHR47370">
    <property type="entry name" value="ACYL-COA N-ACYLTRANSFERASES (NAT) SUPERFAMILY PROTEIN"/>
    <property type="match status" value="1"/>
</dbReference>
<dbReference type="Proteomes" id="UP000295252">
    <property type="component" value="Chromosome VI"/>
</dbReference>
<dbReference type="CDD" id="cd04301">
    <property type="entry name" value="NAT_SF"/>
    <property type="match status" value="1"/>
</dbReference>
<dbReference type="SUPFAM" id="SSF55729">
    <property type="entry name" value="Acyl-CoA N-acyltransferases (Nat)"/>
    <property type="match status" value="1"/>
</dbReference>
<dbReference type="InterPro" id="IPR052810">
    <property type="entry name" value="Plant_NAT"/>
</dbReference>
<name>A0A068TQF8_COFCA</name>
<dbReference type="FunFam" id="3.40.630.30:FF:000116">
    <property type="entry name" value="Putative N-acetyltransferase HLS1"/>
    <property type="match status" value="1"/>
</dbReference>
<sequence>MSTKIAAESFPNPPPGEKPVLVVVRVYDGERDKAAVEELERQYEVGKPGKPSVVTDLMGDPTARIRNFTSHIMLVAEYGFERRIVGVIRGCLKSVTKGKNPSGRFPAYVKLACILGLRVSTAHRRLGIGTKLVQQLEEWCRKNGADYAYMATECSNQPSLNLFTTKFNYIKFRSPTVLVQPIHAHDKPLSSSIALIRVSPELATLVYRRIFASSEFFPEDVDMILNNKLSLGTFVALPKGYLSNWDPKSHTFPPSFAILSIWNTKEVFKLKVKGVSSLKYACSVASRAVDAFLPWLRLPSIPNIFRQFGLYFLYGLHMEGPHGSYLMRSLCSFAHNMAKDDRGCGILVAEVNPNDPVKEAIPHWKRFSWDDLWCIKKLAVAKEEGQESGSFEPQDWIKSRACSSSVTFVDPRDI</sequence>
<dbReference type="STRING" id="49390.A0A068TQF8"/>
<dbReference type="PhylomeDB" id="A0A068TQF8"/>
<feature type="domain" description="N-acetyltransferase" evidence="1">
    <location>
        <begin position="22"/>
        <end position="190"/>
    </location>
</feature>
<organism evidence="2 3">
    <name type="scientific">Coffea canephora</name>
    <name type="common">Robusta coffee</name>
    <dbReference type="NCBI Taxonomy" id="49390"/>
    <lineage>
        <taxon>Eukaryota</taxon>
        <taxon>Viridiplantae</taxon>
        <taxon>Streptophyta</taxon>
        <taxon>Embryophyta</taxon>
        <taxon>Tracheophyta</taxon>
        <taxon>Spermatophyta</taxon>
        <taxon>Magnoliopsida</taxon>
        <taxon>eudicotyledons</taxon>
        <taxon>Gunneridae</taxon>
        <taxon>Pentapetalae</taxon>
        <taxon>asterids</taxon>
        <taxon>lamiids</taxon>
        <taxon>Gentianales</taxon>
        <taxon>Rubiaceae</taxon>
        <taxon>Ixoroideae</taxon>
        <taxon>Gardenieae complex</taxon>
        <taxon>Bertiereae - Coffeeae clade</taxon>
        <taxon>Coffeeae</taxon>
        <taxon>Coffea</taxon>
    </lineage>
</organism>
<evidence type="ECO:0000313" key="3">
    <source>
        <dbReference type="Proteomes" id="UP000295252"/>
    </source>
</evidence>
<dbReference type="AlphaFoldDB" id="A0A068TQF8"/>
<evidence type="ECO:0000313" key="2">
    <source>
        <dbReference type="EMBL" id="CDO98232.1"/>
    </source>
</evidence>
<proteinExistence type="predicted"/>
<dbReference type="EMBL" id="HG739086">
    <property type="protein sequence ID" value="CDO98232.1"/>
    <property type="molecule type" value="Genomic_DNA"/>
</dbReference>
<dbReference type="GO" id="GO:0016747">
    <property type="term" value="F:acyltransferase activity, transferring groups other than amino-acyl groups"/>
    <property type="evidence" value="ECO:0007669"/>
    <property type="project" value="InterPro"/>
</dbReference>
<protein>
    <recommendedName>
        <fullName evidence="1">N-acetyltransferase domain-containing protein</fullName>
    </recommendedName>
</protein>
<dbReference type="InterPro" id="IPR000182">
    <property type="entry name" value="GNAT_dom"/>
</dbReference>
<dbReference type="PANTHER" id="PTHR47370:SF6">
    <property type="entry name" value="N-ACETYLTRANSFERASE HLS1-RELATED"/>
    <property type="match status" value="1"/>
</dbReference>
<accession>A0A068TQF8</accession>
<dbReference type="OrthoDB" id="41532at2759"/>
<gene>
    <name evidence="2" type="ORF">GSCOC_T00022258001</name>
</gene>
<dbReference type="Pfam" id="PF00583">
    <property type="entry name" value="Acetyltransf_1"/>
    <property type="match status" value="1"/>
</dbReference>
<dbReference type="Gene3D" id="3.40.630.30">
    <property type="match status" value="1"/>
</dbReference>
<dbReference type="InParanoid" id="A0A068TQF8"/>
<evidence type="ECO:0000259" key="1">
    <source>
        <dbReference type="PROSITE" id="PS51186"/>
    </source>
</evidence>
<reference evidence="3" key="1">
    <citation type="journal article" date="2014" name="Science">
        <title>The coffee genome provides insight into the convergent evolution of caffeine biosynthesis.</title>
        <authorList>
            <person name="Denoeud F."/>
            <person name="Carretero-Paulet L."/>
            <person name="Dereeper A."/>
            <person name="Droc G."/>
            <person name="Guyot R."/>
            <person name="Pietrella M."/>
            <person name="Zheng C."/>
            <person name="Alberti A."/>
            <person name="Anthony F."/>
            <person name="Aprea G."/>
            <person name="Aury J.M."/>
            <person name="Bento P."/>
            <person name="Bernard M."/>
            <person name="Bocs S."/>
            <person name="Campa C."/>
            <person name="Cenci A."/>
            <person name="Combes M.C."/>
            <person name="Crouzillat D."/>
            <person name="Da Silva C."/>
            <person name="Daddiego L."/>
            <person name="De Bellis F."/>
            <person name="Dussert S."/>
            <person name="Garsmeur O."/>
            <person name="Gayraud T."/>
            <person name="Guignon V."/>
            <person name="Jahn K."/>
            <person name="Jamilloux V."/>
            <person name="Joet T."/>
            <person name="Labadie K."/>
            <person name="Lan T."/>
            <person name="Leclercq J."/>
            <person name="Lepelley M."/>
            <person name="Leroy T."/>
            <person name="Li L.T."/>
            <person name="Librado P."/>
            <person name="Lopez L."/>
            <person name="Munoz A."/>
            <person name="Noel B."/>
            <person name="Pallavicini A."/>
            <person name="Perrotta G."/>
            <person name="Poncet V."/>
            <person name="Pot D."/>
            <person name="Priyono X."/>
            <person name="Rigoreau M."/>
            <person name="Rouard M."/>
            <person name="Rozas J."/>
            <person name="Tranchant-Dubreuil C."/>
            <person name="VanBuren R."/>
            <person name="Zhang Q."/>
            <person name="Andrade A.C."/>
            <person name="Argout X."/>
            <person name="Bertrand B."/>
            <person name="de Kochko A."/>
            <person name="Graziosi G."/>
            <person name="Henry R.J."/>
            <person name="Jayarama X."/>
            <person name="Ming R."/>
            <person name="Nagai C."/>
            <person name="Rounsley S."/>
            <person name="Sankoff D."/>
            <person name="Giuliano G."/>
            <person name="Albert V.A."/>
            <person name="Wincker P."/>
            <person name="Lashermes P."/>
        </authorList>
    </citation>
    <scope>NUCLEOTIDE SEQUENCE [LARGE SCALE GENOMIC DNA]</scope>
    <source>
        <strain evidence="3">cv. DH200-94</strain>
    </source>
</reference>
<keyword evidence="3" id="KW-1185">Reference proteome</keyword>